<dbReference type="SUPFAM" id="SSF74924">
    <property type="entry name" value="Cap-Gly domain"/>
    <property type="match status" value="1"/>
</dbReference>
<dbReference type="STRING" id="240176.A8NEJ6"/>
<gene>
    <name evidence="4" type="ORF">CC1G_01110</name>
</gene>
<dbReference type="RefSeq" id="XP_001833048.2">
    <property type="nucleotide sequence ID" value="XM_001832996.2"/>
</dbReference>
<evidence type="ECO:0000256" key="2">
    <source>
        <dbReference type="ARBA" id="ARBA00022737"/>
    </source>
</evidence>
<dbReference type="HOGENOM" id="CLU_017716_5_1_1"/>
<evidence type="ECO:0000256" key="1">
    <source>
        <dbReference type="ARBA" id="ARBA00022614"/>
    </source>
</evidence>
<dbReference type="InterPro" id="IPR000938">
    <property type="entry name" value="CAP-Gly_domain"/>
</dbReference>
<proteinExistence type="predicted"/>
<dbReference type="FunCoup" id="A8NEJ6">
    <property type="interactions" value="612"/>
</dbReference>
<keyword evidence="5" id="KW-1185">Reference proteome</keyword>
<dbReference type="GeneID" id="6009539"/>
<dbReference type="InterPro" id="IPR036859">
    <property type="entry name" value="CAP-Gly_dom_sf"/>
</dbReference>
<dbReference type="OrthoDB" id="5273213at2759"/>
<organism evidence="4 5">
    <name type="scientific">Coprinopsis cinerea (strain Okayama-7 / 130 / ATCC MYA-4618 / FGSC 9003)</name>
    <name type="common">Inky cap fungus</name>
    <name type="synonym">Hormographiella aspergillata</name>
    <dbReference type="NCBI Taxonomy" id="240176"/>
    <lineage>
        <taxon>Eukaryota</taxon>
        <taxon>Fungi</taxon>
        <taxon>Dikarya</taxon>
        <taxon>Basidiomycota</taxon>
        <taxon>Agaricomycotina</taxon>
        <taxon>Agaricomycetes</taxon>
        <taxon>Agaricomycetidae</taxon>
        <taxon>Agaricales</taxon>
        <taxon>Agaricineae</taxon>
        <taxon>Psathyrellaceae</taxon>
        <taxon>Coprinopsis</taxon>
    </lineage>
</organism>
<sequence length="459" mass="50569">MRPQPGTRILYNGQPGTVRYLGSVDGTKGEWIGVDWDDPERGKHDGVKNNKRYFTTRLESLDMPVAQTSSIGTRYPRSGSFIRISPAVKYGTSFLEAVQSKYLEDLHGSETQETVILGSSLGAIEVEAVNLDKIRSKLARLDRLRNYGMGLLNLGTQTSDTSISRSLWSMTGKTSHPFPLNWCISTSSHSSLYSICTDEDAFLGSPFPNLTELELNDIRLSWEAIQSIIAHMPRLQSLEVGFNNFTALGSSPIPHNTLQTLNLDNNALSDWVDLATTIDTSFPSLEKVILTSNKFSAIPPNGGGAALFQIKYLALASNALSSWSDLENLSRWLPGIRTLSLRMSPITTEAHARSRVIAYFPTLHVLDGTNISSRERSDSEILYLGDVAKTLGDVQEGTLPFRWHELCEIHGNPNASAPKQDEDKLGSKLIGIWTSNQGHGCKRPGRIIDADRTSKYGSP</sequence>
<dbReference type="eggNOG" id="KOG3207">
    <property type="taxonomic scope" value="Eukaryota"/>
</dbReference>
<keyword evidence="2" id="KW-0677">Repeat</keyword>
<reference evidence="4 5" key="1">
    <citation type="journal article" date="2010" name="Proc. Natl. Acad. Sci. U.S.A.">
        <title>Insights into evolution of multicellular fungi from the assembled chromosomes of the mushroom Coprinopsis cinerea (Coprinus cinereus).</title>
        <authorList>
            <person name="Stajich J.E."/>
            <person name="Wilke S.K."/>
            <person name="Ahren D."/>
            <person name="Au C.H."/>
            <person name="Birren B.W."/>
            <person name="Borodovsky M."/>
            <person name="Burns C."/>
            <person name="Canback B."/>
            <person name="Casselton L.A."/>
            <person name="Cheng C.K."/>
            <person name="Deng J."/>
            <person name="Dietrich F.S."/>
            <person name="Fargo D.C."/>
            <person name="Farman M.L."/>
            <person name="Gathman A.C."/>
            <person name="Goldberg J."/>
            <person name="Guigo R."/>
            <person name="Hoegger P.J."/>
            <person name="Hooker J.B."/>
            <person name="Huggins A."/>
            <person name="James T.Y."/>
            <person name="Kamada T."/>
            <person name="Kilaru S."/>
            <person name="Kodira C."/>
            <person name="Kues U."/>
            <person name="Kupfer D."/>
            <person name="Kwan H.S."/>
            <person name="Lomsadze A."/>
            <person name="Li W."/>
            <person name="Lilly W.W."/>
            <person name="Ma L.J."/>
            <person name="Mackey A.J."/>
            <person name="Manning G."/>
            <person name="Martin F."/>
            <person name="Muraguchi H."/>
            <person name="Natvig D.O."/>
            <person name="Palmerini H."/>
            <person name="Ramesh M.A."/>
            <person name="Rehmeyer C.J."/>
            <person name="Roe B.A."/>
            <person name="Shenoy N."/>
            <person name="Stanke M."/>
            <person name="Ter-Hovhannisyan V."/>
            <person name="Tunlid A."/>
            <person name="Velagapudi R."/>
            <person name="Vision T.J."/>
            <person name="Zeng Q."/>
            <person name="Zolan M.E."/>
            <person name="Pukkila P.J."/>
        </authorList>
    </citation>
    <scope>NUCLEOTIDE SEQUENCE [LARGE SCALE GENOMIC DNA]</scope>
    <source>
        <strain evidence="5">Okayama-7 / 130 / ATCC MYA-4618 / FGSC 9003</strain>
    </source>
</reference>
<accession>A8NEJ6</accession>
<dbReference type="Pfam" id="PF01302">
    <property type="entry name" value="CAP_GLY"/>
    <property type="match status" value="1"/>
</dbReference>
<dbReference type="SUPFAM" id="SSF52075">
    <property type="entry name" value="Outer arm dynein light chain 1"/>
    <property type="match status" value="1"/>
</dbReference>
<protein>
    <submittedName>
        <fullName evidence="4">Tubulin-specific chaperone e</fullName>
    </submittedName>
</protein>
<dbReference type="PANTHER" id="PTHR18849:SF0">
    <property type="entry name" value="CILIA- AND FLAGELLA-ASSOCIATED PROTEIN 410-RELATED"/>
    <property type="match status" value="1"/>
</dbReference>
<dbReference type="SMART" id="SM01052">
    <property type="entry name" value="CAP_GLY"/>
    <property type="match status" value="1"/>
</dbReference>
<dbReference type="PROSITE" id="PS51450">
    <property type="entry name" value="LRR"/>
    <property type="match status" value="2"/>
</dbReference>
<dbReference type="Gene3D" id="3.80.10.10">
    <property type="entry name" value="Ribonuclease Inhibitor"/>
    <property type="match status" value="2"/>
</dbReference>
<comment type="caution">
    <text evidence="4">The sequence shown here is derived from an EMBL/GenBank/DDBJ whole genome shotgun (WGS) entry which is preliminary data.</text>
</comment>
<dbReference type="OMA" id="SEESHMF"/>
<keyword evidence="1" id="KW-0433">Leucine-rich repeat</keyword>
<evidence type="ECO:0000313" key="5">
    <source>
        <dbReference type="Proteomes" id="UP000001861"/>
    </source>
</evidence>
<dbReference type="PANTHER" id="PTHR18849">
    <property type="entry name" value="LEUCINE RICH REPEAT PROTEIN"/>
    <property type="match status" value="1"/>
</dbReference>
<feature type="domain" description="CAP-Gly" evidence="3">
    <location>
        <begin position="22"/>
        <end position="83"/>
    </location>
</feature>
<dbReference type="Proteomes" id="UP000001861">
    <property type="component" value="Unassembled WGS sequence"/>
</dbReference>
<dbReference type="InterPro" id="IPR001611">
    <property type="entry name" value="Leu-rich_rpt"/>
</dbReference>
<dbReference type="InterPro" id="IPR032675">
    <property type="entry name" value="LRR_dom_sf"/>
</dbReference>
<dbReference type="InParanoid" id="A8NEJ6"/>
<dbReference type="PROSITE" id="PS50245">
    <property type="entry name" value="CAP_GLY_2"/>
    <property type="match status" value="1"/>
</dbReference>
<evidence type="ECO:0000259" key="3">
    <source>
        <dbReference type="PROSITE" id="PS50245"/>
    </source>
</evidence>
<name>A8NEJ6_COPC7</name>
<dbReference type="Gene3D" id="2.30.30.190">
    <property type="entry name" value="CAP Gly-rich-like domain"/>
    <property type="match status" value="1"/>
</dbReference>
<dbReference type="VEuPathDB" id="FungiDB:CC1G_01110"/>
<dbReference type="KEGG" id="cci:CC1G_01110"/>
<evidence type="ECO:0000313" key="4">
    <source>
        <dbReference type="EMBL" id="EAU88737.2"/>
    </source>
</evidence>
<dbReference type="EMBL" id="AACS02000002">
    <property type="protein sequence ID" value="EAU88737.2"/>
    <property type="molecule type" value="Genomic_DNA"/>
</dbReference>
<dbReference type="AlphaFoldDB" id="A8NEJ6"/>